<gene>
    <name evidence="1" type="ORF">CFX1CAM_1114</name>
</gene>
<name>A0A1Y6K6E9_9CHLR</name>
<dbReference type="OrthoDB" id="580775at2"/>
<dbReference type="GO" id="GO:0016779">
    <property type="term" value="F:nucleotidyltransferase activity"/>
    <property type="evidence" value="ECO:0007669"/>
    <property type="project" value="UniProtKB-KW"/>
</dbReference>
<dbReference type="InterPro" id="IPR042099">
    <property type="entry name" value="ANL_N_sf"/>
</dbReference>
<dbReference type="PANTHER" id="PTHR36932">
    <property type="entry name" value="CAPSULAR POLYSACCHARIDE BIOSYNTHESIS PROTEIN"/>
    <property type="match status" value="1"/>
</dbReference>
<dbReference type="InterPro" id="IPR053158">
    <property type="entry name" value="CapK_Type1_Caps_Biosynth"/>
</dbReference>
<accession>A0A1Y6K6E9</accession>
<protein>
    <submittedName>
        <fullName evidence="1">Putative Adenylyltransferase</fullName>
    </submittedName>
</protein>
<dbReference type="RefSeq" id="WP_087862050.1">
    <property type="nucleotide sequence ID" value="NZ_LT859958.1"/>
</dbReference>
<dbReference type="Proteomes" id="UP000195514">
    <property type="component" value="Chromosome I"/>
</dbReference>
<dbReference type="SUPFAM" id="SSF56801">
    <property type="entry name" value="Acetyl-CoA synthetase-like"/>
    <property type="match status" value="1"/>
</dbReference>
<keyword evidence="2" id="KW-1185">Reference proteome</keyword>
<sequence length="445" mass="50915">MRTKLLRNLILPLGDRLFGQNMMARLKFLESAQYWPREKIISKQSNDLQNLIQIAYHEVPFYQKLLDDKGIKPDTIRTKEDLARLPVVTKDMLRESFPHQTTRKTGQKTYLVSTSGSTGKNFYVLEDSFTAGWYRATFMLELGWAGWSIGEPHLQTGMTLNRSLDRRIKDRLFNCHYFSAYQLDDLHLEAILIEIEKYNLDHLWGYPGSLYLIAKYANRLGWNKPLKSIVSWGDTLFPHYRNALESVFHTKVIDTYGCAEGFHIAGQCGASNHYHTHDLDVIVEYLDERNDPVPYGRPGSVIITRLHPGPMPLIRYQVGDIATPKSGMCSCGRSFGLIKSIQGRDTDVIFTPDGNRLIVHFFTGILEHFSEIDSFQVVQKDINSILLLIVLRDNSDPTIQQRVINALKQKGTGKLKINIQIVDEIPLTKGGKRRFVISNLSQNND</sequence>
<keyword evidence="1" id="KW-0808">Transferase</keyword>
<dbReference type="Gene3D" id="3.40.50.12780">
    <property type="entry name" value="N-terminal domain of ligase-like"/>
    <property type="match status" value="1"/>
</dbReference>
<dbReference type="KEGG" id="abat:CFX1CAM_1114"/>
<dbReference type="EMBL" id="LT859958">
    <property type="protein sequence ID" value="SMX54179.1"/>
    <property type="molecule type" value="Genomic_DNA"/>
</dbReference>
<organism evidence="1 2">
    <name type="scientific">Candidatus Brevifilum fermentans</name>
    <dbReference type="NCBI Taxonomy" id="1986204"/>
    <lineage>
        <taxon>Bacteria</taxon>
        <taxon>Bacillati</taxon>
        <taxon>Chloroflexota</taxon>
        <taxon>Anaerolineae</taxon>
        <taxon>Anaerolineales</taxon>
        <taxon>Anaerolineaceae</taxon>
        <taxon>Candidatus Brevifilum</taxon>
    </lineage>
</organism>
<evidence type="ECO:0000313" key="1">
    <source>
        <dbReference type="EMBL" id="SMX54179.1"/>
    </source>
</evidence>
<keyword evidence="1" id="KW-0548">Nucleotidyltransferase</keyword>
<reference evidence="2" key="1">
    <citation type="submission" date="2017-05" db="EMBL/GenBank/DDBJ databases">
        <authorList>
            <person name="Kirkegaard R."/>
            <person name="Mcilroy J S."/>
        </authorList>
    </citation>
    <scope>NUCLEOTIDE SEQUENCE [LARGE SCALE GENOMIC DNA]</scope>
</reference>
<dbReference type="AlphaFoldDB" id="A0A1Y6K6E9"/>
<proteinExistence type="predicted"/>
<evidence type="ECO:0000313" key="2">
    <source>
        <dbReference type="Proteomes" id="UP000195514"/>
    </source>
</evidence>
<dbReference type="PANTHER" id="PTHR36932:SF1">
    <property type="entry name" value="CAPSULAR POLYSACCHARIDE BIOSYNTHESIS PROTEIN"/>
    <property type="match status" value="1"/>
</dbReference>